<dbReference type="Proteomes" id="UP000001702">
    <property type="component" value="Chromosome"/>
</dbReference>
<evidence type="ECO:0000259" key="4">
    <source>
        <dbReference type="Pfam" id="PF21070"/>
    </source>
</evidence>
<reference evidence="5 6" key="1">
    <citation type="journal article" date="2010" name="J. Bacteriol.">
        <title>Genome sequence of Pantoea ananatis LMG20103, the causative agent of Eucalyptus blight and dieback.</title>
        <authorList>
            <person name="De Maayer P."/>
            <person name="Chan W.Y."/>
            <person name="Venter S.N."/>
            <person name="Toth I.K."/>
            <person name="Birch P.R."/>
            <person name="Joubert F."/>
            <person name="Coutinho T.A."/>
        </authorList>
    </citation>
    <scope>NUCLEOTIDE SEQUENCE [LARGE SCALE GENOMIC DNA]</scope>
    <source>
        <strain evidence="5 6">LMG 20103</strain>
    </source>
</reference>
<dbReference type="Pfam" id="PF06744">
    <property type="entry name" value="IcmF_C"/>
    <property type="match status" value="1"/>
</dbReference>
<dbReference type="EMBL" id="CP001875">
    <property type="protein sequence ID" value="ADD79305.1"/>
    <property type="molecule type" value="Genomic_DNA"/>
</dbReference>
<evidence type="ECO:0000313" key="5">
    <source>
        <dbReference type="EMBL" id="ADD79305.1"/>
    </source>
</evidence>
<dbReference type="InterPro" id="IPR048677">
    <property type="entry name" value="TssM1_hel"/>
</dbReference>
<dbReference type="AlphaFoldDB" id="D4GFI5"/>
<protein>
    <recommendedName>
        <fullName evidence="7">Type VI secretion protein VasK</fullName>
    </recommendedName>
</protein>
<proteinExistence type="predicted"/>
<evidence type="ECO:0000259" key="2">
    <source>
        <dbReference type="Pfam" id="PF06744"/>
    </source>
</evidence>
<feature type="transmembrane region" description="Helical" evidence="1">
    <location>
        <begin position="65"/>
        <end position="89"/>
    </location>
</feature>
<dbReference type="eggNOG" id="COG3523">
    <property type="taxonomic scope" value="Bacteria"/>
</dbReference>
<dbReference type="PANTHER" id="PTHR36153:SF1">
    <property type="entry name" value="TYPE VI SECRETION SYSTEM COMPONENT TSSM1"/>
    <property type="match status" value="1"/>
</dbReference>
<accession>D4GFI5</accession>
<keyword evidence="6" id="KW-1185">Reference proteome</keyword>
<dbReference type="InterPro" id="IPR010623">
    <property type="entry name" value="IcmF_C"/>
</dbReference>
<evidence type="ECO:0000313" key="6">
    <source>
        <dbReference type="Proteomes" id="UP000001702"/>
    </source>
</evidence>
<keyword evidence="1" id="KW-0812">Transmembrane</keyword>
<name>D4GFI5_PANAM</name>
<feature type="domain" description="IcmF-related" evidence="3">
    <location>
        <begin position="451"/>
        <end position="767"/>
    </location>
</feature>
<dbReference type="InterPro" id="IPR053156">
    <property type="entry name" value="T6SS_TssM-like"/>
</dbReference>
<dbReference type="Pfam" id="PF21070">
    <property type="entry name" value="IcmF_helical"/>
    <property type="match status" value="1"/>
</dbReference>
<keyword evidence="1" id="KW-1133">Transmembrane helix</keyword>
<dbReference type="STRING" id="706191.PANA_4138"/>
<feature type="transmembrane region" description="Helical" evidence="1">
    <location>
        <begin position="404"/>
        <end position="425"/>
    </location>
</feature>
<feature type="domain" description="Type VI secretion system IcmF C-terminal" evidence="2">
    <location>
        <begin position="1027"/>
        <end position="1131"/>
    </location>
</feature>
<sequence>MEHAHYPNCFPTGDGSVKLPLAPKTTEGRYLAVALIFFLLLAVMTFMVWKHPDIAGIEDGSQQQIYWLIAGGCISGCALIVSVVLLAAVRSAGKQEFNALVDNINGDDEKKKRENDKAPVHPAVAMCNKIRGHLRSRIGLYWRRKTRLLLITGDEAAIEQLVPGLQENQWLEGNRTVLIYGGSLTAEPDKEKYTALRKLRRGRPLDGIVRVLPQSLNLTPQVSDNDLRGLEKISELLRYSAPVWLWQLCDSSWSQAKRPEQAVGAAFPLRADQSDIVRQLELMLPALREQGMSQVLENNGHDFLLRLGRQLQDGGIARLAQQLVPWLAVSQQRVPLRGLMFSLPENKPASTAEETAGAAPADAEKYIPASQRHALTLPVTWQGIVDDCTRVRGRRVGLAWENTLARTLMAVIGIWGAGTLLSFAANRQQIVSVAQQAHALVAHPAVSDDQLTALHRLRNEAGRLQHRIQEGAPWYQRFGLDHNAQLLGAVLPWYGVANNRLIRDPANQALTQKLSALANTAPNSDQRAQLAKPGYDQLKAWLMMARPDKADGAHYARTLKAVQPTRTGISTGLWQSLSPDLWAFYITELPEQPQWTITPDAQLVSQSRQVLLQQIGRRNAESTLYENMLKSLRRNFAEVSLEDMTSGTDARRLFTTEEVVPGMFTRQAWEGGIQQAIDKAANSRRDEIDWVLSDSGRDVSADLSPEALKARLTQRYFTDFAGSWLSFLNSLRLNPANNIADVTDQLTLMSDIRQSPLIALMNTLAWQGQTGQQSEGLSDSIIKSARELVGGKDKPAIDQSATGPRGPLDETFGPLLQLLGKNTGSNVMSADNSLSLQTYLTRITRVRLRLQQVAGTSDPQAMMQTLAQTVFQGKSVDLTDTRQYGSLIAASLGEEWSGFGSTVFVQPLTRAWESVLGPSAAGLNDKWSRSVVANWQTAFDGRFPFAASKSDASLPVLAEFVRKDSGRIERFLATELSGVLHREGSQWVPDRVNSQGLSFDPAFLRAINQLSRLSDILFTDGSQGLSFELQARPVPQVVETQLTIDGQKLHYFNQMAGWQRFRWPGETYRPGTMLTWTTVSAGARLFGDYSGTWGLIRWLEQGRREQLDHSRWMMSFTAPDGRTLQWVLRSQHENGPLALLDLRGFTLPDQIFSVDSAIADRALIAHTGNSEADGIEP</sequence>
<dbReference type="InterPro" id="IPR009612">
    <property type="entry name" value="IcmF-rel"/>
</dbReference>
<keyword evidence="1" id="KW-0472">Membrane</keyword>
<evidence type="ECO:0008006" key="7">
    <source>
        <dbReference type="Google" id="ProtNLM"/>
    </source>
</evidence>
<feature type="domain" description="Type VI secretion system component TssM1 helical" evidence="4">
    <location>
        <begin position="918"/>
        <end position="1022"/>
    </location>
</feature>
<dbReference type="PANTHER" id="PTHR36153">
    <property type="entry name" value="INNER MEMBRANE PROTEIN-RELATED"/>
    <property type="match status" value="1"/>
</dbReference>
<feature type="transmembrane region" description="Helical" evidence="1">
    <location>
        <begin position="30"/>
        <end position="49"/>
    </location>
</feature>
<evidence type="ECO:0000256" key="1">
    <source>
        <dbReference type="SAM" id="Phobius"/>
    </source>
</evidence>
<dbReference type="HOGENOM" id="CLU_003353_0_0_6"/>
<gene>
    <name evidence="5" type="ordered locus">PANA_4138</name>
</gene>
<organism evidence="5 6">
    <name type="scientific">Pantoea ananatis (strain LMG 20103)</name>
    <dbReference type="NCBI Taxonomy" id="706191"/>
    <lineage>
        <taxon>Bacteria</taxon>
        <taxon>Pseudomonadati</taxon>
        <taxon>Pseudomonadota</taxon>
        <taxon>Gammaproteobacteria</taxon>
        <taxon>Enterobacterales</taxon>
        <taxon>Erwiniaceae</taxon>
        <taxon>Pantoea</taxon>
    </lineage>
</organism>
<dbReference type="Pfam" id="PF06761">
    <property type="entry name" value="IcmF-related"/>
    <property type="match status" value="1"/>
</dbReference>
<evidence type="ECO:0000259" key="3">
    <source>
        <dbReference type="Pfam" id="PF06761"/>
    </source>
</evidence>
<dbReference type="KEGG" id="pam:PANA_4138"/>